<evidence type="ECO:0000313" key="3">
    <source>
        <dbReference type="EMBL" id="CUS21736.1"/>
    </source>
</evidence>
<dbReference type="AlphaFoldDB" id="A0A0P1KS33"/>
<keyword evidence="2" id="KW-0472">Membrane</keyword>
<keyword evidence="4" id="KW-1185">Reference proteome</keyword>
<accession>A0A0P1KS33</accession>
<dbReference type="EMBL" id="LN890565">
    <property type="protein sequence ID" value="CUS21736.1"/>
    <property type="molecule type" value="Genomic_DNA"/>
</dbReference>
<evidence type="ECO:0000256" key="1">
    <source>
        <dbReference type="SAM" id="MobiDB-lite"/>
    </source>
</evidence>
<feature type="region of interest" description="Disordered" evidence="1">
    <location>
        <begin position="1"/>
        <end position="47"/>
    </location>
</feature>
<keyword evidence="2" id="KW-0812">Transmembrane</keyword>
<feature type="compositionally biased region" description="Basic and acidic residues" evidence="1">
    <location>
        <begin position="17"/>
        <end position="27"/>
    </location>
</feature>
<keyword evidence="2" id="KW-1133">Transmembrane helix</keyword>
<organism evidence="3 4">
    <name type="scientific">Lachancea quebecensis</name>
    <dbReference type="NCBI Taxonomy" id="1654605"/>
    <lineage>
        <taxon>Eukaryota</taxon>
        <taxon>Fungi</taxon>
        <taxon>Dikarya</taxon>
        <taxon>Ascomycota</taxon>
        <taxon>Saccharomycotina</taxon>
        <taxon>Saccharomycetes</taxon>
        <taxon>Saccharomycetales</taxon>
        <taxon>Saccharomycetaceae</taxon>
        <taxon>Lachancea</taxon>
    </lineage>
</organism>
<evidence type="ECO:0000313" key="4">
    <source>
        <dbReference type="Proteomes" id="UP000236544"/>
    </source>
</evidence>
<feature type="transmembrane region" description="Helical" evidence="2">
    <location>
        <begin position="171"/>
        <end position="192"/>
    </location>
</feature>
<dbReference type="Proteomes" id="UP000236544">
    <property type="component" value="Unassembled WGS sequence"/>
</dbReference>
<evidence type="ECO:0000256" key="2">
    <source>
        <dbReference type="SAM" id="Phobius"/>
    </source>
</evidence>
<gene>
    <name evidence="3" type="ORF">LAQU0_S03e09560g</name>
</gene>
<protein>
    <submittedName>
        <fullName evidence="3">LAQU0S03e09560g1_1</fullName>
    </submittedName>
</protein>
<reference evidence="4" key="1">
    <citation type="submission" date="2015-10" db="EMBL/GenBank/DDBJ databases">
        <authorList>
            <person name="Devillers H."/>
        </authorList>
    </citation>
    <scope>NUCLEOTIDE SEQUENCE [LARGE SCALE GENOMIC DNA]</scope>
</reference>
<proteinExistence type="predicted"/>
<name>A0A0P1KS33_9SACH</name>
<sequence>MIPYPTRDTDDFSLTDFRSKGNGDSQKHSAYVAETKTSAPVRRDHKPETVSYTCKRPFWGALKSRTTPLKTSLYLRNLSQVHQKPSLADKPKPKIGHTCTVKDDSTLIDAGDKIVPRQKVEGRAGCSPHRHSTDVVHADRQQYQLQARSRRSAPVIAQPLMTYQGDIVKKVLLMLALLITILAFESMSSKLIDVIKAKTGLS</sequence>
<dbReference type="OrthoDB" id="4036553at2759"/>